<comment type="subcellular location">
    <subcellularLocation>
        <location evidence="1">Cytoplasm</location>
    </subcellularLocation>
</comment>
<evidence type="ECO:0000313" key="10">
    <source>
        <dbReference type="Proteomes" id="UP000284178"/>
    </source>
</evidence>
<comment type="caution">
    <text evidence="9">The sequence shown here is derived from an EMBL/GenBank/DDBJ whole genome shotgun (WGS) entry which is preliminary data.</text>
</comment>
<evidence type="ECO:0000256" key="1">
    <source>
        <dbReference type="ARBA" id="ARBA00004496"/>
    </source>
</evidence>
<dbReference type="InterPro" id="IPR051471">
    <property type="entry name" value="Bacterial_PTS_sugar_comp"/>
</dbReference>
<dbReference type="Gene3D" id="3.40.50.510">
    <property type="entry name" value="Phosphotransferase system, mannose-type IIA component"/>
    <property type="match status" value="1"/>
</dbReference>
<dbReference type="GO" id="GO:0005737">
    <property type="term" value="C:cytoplasm"/>
    <property type="evidence" value="ECO:0007669"/>
    <property type="project" value="UniProtKB-SubCell"/>
</dbReference>
<proteinExistence type="predicted"/>
<dbReference type="PROSITE" id="PS51096">
    <property type="entry name" value="PTS_EIIA_TYPE_4"/>
    <property type="match status" value="1"/>
</dbReference>
<sequence>MMREIILASHGALAAGMADTARMIIGDDPHLSTLALLPGSHPDCLKRQIEERLAAGTADEFLILTDLWGGSVNNALLALAQDPRVHIVAGMNLNLVLQLCLSPEPLARAIPAALAEARQGMIYGNAVLACPQTEDELF</sequence>
<keyword evidence="3" id="KW-0963">Cytoplasm</keyword>
<keyword evidence="6" id="KW-0598">Phosphotransferase system</keyword>
<dbReference type="InterPro" id="IPR004701">
    <property type="entry name" value="PTS_EIIA_man-typ"/>
</dbReference>
<keyword evidence="2" id="KW-0813">Transport</keyword>
<dbReference type="CDD" id="cd00006">
    <property type="entry name" value="PTS_IIA_man"/>
    <property type="match status" value="1"/>
</dbReference>
<dbReference type="GO" id="GO:0016020">
    <property type="term" value="C:membrane"/>
    <property type="evidence" value="ECO:0007669"/>
    <property type="project" value="InterPro"/>
</dbReference>
<evidence type="ECO:0000259" key="8">
    <source>
        <dbReference type="PROSITE" id="PS51096"/>
    </source>
</evidence>
<dbReference type="PANTHER" id="PTHR33799">
    <property type="entry name" value="PTS PERMEASE-RELATED-RELATED"/>
    <property type="match status" value="1"/>
</dbReference>
<keyword evidence="4" id="KW-0762">Sugar transport</keyword>
<accession>A0A412G653</accession>
<protein>
    <submittedName>
        <fullName evidence="9">PTS fructose transporter subunit IIA</fullName>
    </submittedName>
</protein>
<evidence type="ECO:0000256" key="7">
    <source>
        <dbReference type="ARBA" id="ARBA00022777"/>
    </source>
</evidence>
<name>A0A412G653_9FIRM</name>
<dbReference type="PANTHER" id="PTHR33799:SF1">
    <property type="entry name" value="PTS SYSTEM MANNOSE-SPECIFIC EIIAB COMPONENT-RELATED"/>
    <property type="match status" value="1"/>
</dbReference>
<evidence type="ECO:0000256" key="3">
    <source>
        <dbReference type="ARBA" id="ARBA00022490"/>
    </source>
</evidence>
<dbReference type="GO" id="GO:0009401">
    <property type="term" value="P:phosphoenolpyruvate-dependent sugar phosphotransferase system"/>
    <property type="evidence" value="ECO:0007669"/>
    <property type="project" value="UniProtKB-KW"/>
</dbReference>
<keyword evidence="5" id="KW-0808">Transferase</keyword>
<evidence type="ECO:0000256" key="5">
    <source>
        <dbReference type="ARBA" id="ARBA00022679"/>
    </source>
</evidence>
<dbReference type="Pfam" id="PF03610">
    <property type="entry name" value="EIIA-man"/>
    <property type="match status" value="1"/>
</dbReference>
<evidence type="ECO:0000256" key="6">
    <source>
        <dbReference type="ARBA" id="ARBA00022683"/>
    </source>
</evidence>
<dbReference type="InterPro" id="IPR036662">
    <property type="entry name" value="PTS_EIIA_man-typ_sf"/>
</dbReference>
<gene>
    <name evidence="9" type="ORF">DWY25_00340</name>
</gene>
<organism evidence="9 10">
    <name type="scientific">Holdemania filiformis</name>
    <dbReference type="NCBI Taxonomy" id="61171"/>
    <lineage>
        <taxon>Bacteria</taxon>
        <taxon>Bacillati</taxon>
        <taxon>Bacillota</taxon>
        <taxon>Erysipelotrichia</taxon>
        <taxon>Erysipelotrichales</taxon>
        <taxon>Erysipelotrichaceae</taxon>
        <taxon>Holdemania</taxon>
    </lineage>
</organism>
<evidence type="ECO:0000256" key="2">
    <source>
        <dbReference type="ARBA" id="ARBA00022448"/>
    </source>
</evidence>
<dbReference type="AlphaFoldDB" id="A0A412G653"/>
<dbReference type="EMBL" id="QRUP01000001">
    <property type="protein sequence ID" value="RGR76775.1"/>
    <property type="molecule type" value="Genomic_DNA"/>
</dbReference>
<keyword evidence="7" id="KW-0418">Kinase</keyword>
<dbReference type="GO" id="GO:0016301">
    <property type="term" value="F:kinase activity"/>
    <property type="evidence" value="ECO:0007669"/>
    <property type="project" value="UniProtKB-KW"/>
</dbReference>
<dbReference type="InterPro" id="IPR033887">
    <property type="entry name" value="PTS_IIA_man"/>
</dbReference>
<evidence type="ECO:0000256" key="4">
    <source>
        <dbReference type="ARBA" id="ARBA00022597"/>
    </source>
</evidence>
<evidence type="ECO:0000313" key="9">
    <source>
        <dbReference type="EMBL" id="RGR76775.1"/>
    </source>
</evidence>
<feature type="domain" description="PTS EIIA type-4" evidence="8">
    <location>
        <begin position="2"/>
        <end position="121"/>
    </location>
</feature>
<dbReference type="SUPFAM" id="SSF53062">
    <property type="entry name" value="PTS system fructose IIA component-like"/>
    <property type="match status" value="1"/>
</dbReference>
<dbReference type="Proteomes" id="UP000284178">
    <property type="component" value="Unassembled WGS sequence"/>
</dbReference>
<keyword evidence="10" id="KW-1185">Reference proteome</keyword>
<reference evidence="9 10" key="1">
    <citation type="submission" date="2018-08" db="EMBL/GenBank/DDBJ databases">
        <title>A genome reference for cultivated species of the human gut microbiota.</title>
        <authorList>
            <person name="Zou Y."/>
            <person name="Xue W."/>
            <person name="Luo G."/>
        </authorList>
    </citation>
    <scope>NUCLEOTIDE SEQUENCE [LARGE SCALE GENOMIC DNA]</scope>
    <source>
        <strain evidence="9 10">AF24-29</strain>
    </source>
</reference>